<dbReference type="EMBL" id="JBHSWH010000001">
    <property type="protein sequence ID" value="MFC6705202.1"/>
    <property type="molecule type" value="Genomic_DNA"/>
</dbReference>
<feature type="domain" description="HNH nuclease" evidence="2">
    <location>
        <begin position="329"/>
        <end position="379"/>
    </location>
</feature>
<dbReference type="SMART" id="SM00507">
    <property type="entry name" value="HNHc"/>
    <property type="match status" value="1"/>
</dbReference>
<accession>A0ABW2AE65</accession>
<dbReference type="CDD" id="cd00085">
    <property type="entry name" value="HNHc"/>
    <property type="match status" value="1"/>
</dbReference>
<protein>
    <submittedName>
        <fullName evidence="3">DUF222 domain-containing protein</fullName>
    </submittedName>
</protein>
<evidence type="ECO:0000313" key="4">
    <source>
        <dbReference type="Proteomes" id="UP001596298"/>
    </source>
</evidence>
<name>A0ABW2AE65_9MICO</name>
<dbReference type="RefSeq" id="WP_382400133.1">
    <property type="nucleotide sequence ID" value="NZ_JBHSWH010000001.1"/>
</dbReference>
<comment type="caution">
    <text evidence="3">The sequence shown here is derived from an EMBL/GenBank/DDBJ whole genome shotgun (WGS) entry which is preliminary data.</text>
</comment>
<dbReference type="InterPro" id="IPR003615">
    <property type="entry name" value="HNH_nuc"/>
</dbReference>
<evidence type="ECO:0000259" key="2">
    <source>
        <dbReference type="SMART" id="SM00507"/>
    </source>
</evidence>
<dbReference type="Pfam" id="PF02720">
    <property type="entry name" value="DUF222"/>
    <property type="match status" value="1"/>
</dbReference>
<sequence>MDDTLQHDTSTPAGVLDVAAVRAFHDRLDDLSSTDNPLEAVRALAELQNAISARQAHLVVAAHEHQQARDIPRGITARDTTREVGSQIGFARRCPGRRGTAFLNLAHTLVDDMPHTLAALAAGVITEWDATRIVREVAGLSRADRARVDAAIADQLGAVATGRLVTAARTEACRVDPDTIRARRVKAETERRVSLRPAPDAMAYLTAFLPVKDALACKAALDQAATDAAKSSDKPRGQVMADTLVERVTGRRPATGGTDLTVNLLMPLDSLTGNTPAYVPGYGPVPADLVREWFTTGDPTGPLIRRLFTHPGTGDIIGMESRARRYPGLLAMLILLRDQVCRTPWCGAPIRHTDHITRHTDGGPTSERNGQGLCARCNYVEEHPDHHVTGDGSHTRTQAGGFTAHSYPPTPPGMPPPTRSYLERTLMEITWHHSVRTNDEDDSEGDSGDE</sequence>
<organism evidence="3 4">
    <name type="scientific">Flexivirga alba</name>
    <dbReference type="NCBI Taxonomy" id="702742"/>
    <lineage>
        <taxon>Bacteria</taxon>
        <taxon>Bacillati</taxon>
        <taxon>Actinomycetota</taxon>
        <taxon>Actinomycetes</taxon>
        <taxon>Micrococcales</taxon>
        <taxon>Dermacoccaceae</taxon>
        <taxon>Flexivirga</taxon>
    </lineage>
</organism>
<dbReference type="Proteomes" id="UP001596298">
    <property type="component" value="Unassembled WGS sequence"/>
</dbReference>
<feature type="compositionally biased region" description="Pro residues" evidence="1">
    <location>
        <begin position="408"/>
        <end position="417"/>
    </location>
</feature>
<dbReference type="InterPro" id="IPR003870">
    <property type="entry name" value="DUF222"/>
</dbReference>
<reference evidence="4" key="1">
    <citation type="journal article" date="2019" name="Int. J. Syst. Evol. Microbiol.">
        <title>The Global Catalogue of Microorganisms (GCM) 10K type strain sequencing project: providing services to taxonomists for standard genome sequencing and annotation.</title>
        <authorList>
            <consortium name="The Broad Institute Genomics Platform"/>
            <consortium name="The Broad Institute Genome Sequencing Center for Infectious Disease"/>
            <person name="Wu L."/>
            <person name="Ma J."/>
        </authorList>
    </citation>
    <scope>NUCLEOTIDE SEQUENCE [LARGE SCALE GENOMIC DNA]</scope>
    <source>
        <strain evidence="4">CCUG 58127</strain>
    </source>
</reference>
<proteinExistence type="predicted"/>
<feature type="region of interest" description="Disordered" evidence="1">
    <location>
        <begin position="385"/>
        <end position="417"/>
    </location>
</feature>
<evidence type="ECO:0000313" key="3">
    <source>
        <dbReference type="EMBL" id="MFC6705202.1"/>
    </source>
</evidence>
<keyword evidence="4" id="KW-1185">Reference proteome</keyword>
<evidence type="ECO:0000256" key="1">
    <source>
        <dbReference type="SAM" id="MobiDB-lite"/>
    </source>
</evidence>
<gene>
    <name evidence="3" type="ORF">ACFQDH_07950</name>
</gene>